<organism evidence="1 2">
    <name type="scientific">Cinara cedri</name>
    <dbReference type="NCBI Taxonomy" id="506608"/>
    <lineage>
        <taxon>Eukaryota</taxon>
        <taxon>Metazoa</taxon>
        <taxon>Ecdysozoa</taxon>
        <taxon>Arthropoda</taxon>
        <taxon>Hexapoda</taxon>
        <taxon>Insecta</taxon>
        <taxon>Pterygota</taxon>
        <taxon>Neoptera</taxon>
        <taxon>Paraneoptera</taxon>
        <taxon>Hemiptera</taxon>
        <taxon>Sternorrhyncha</taxon>
        <taxon>Aphidomorpha</taxon>
        <taxon>Aphidoidea</taxon>
        <taxon>Aphididae</taxon>
        <taxon>Lachninae</taxon>
        <taxon>Cinara</taxon>
    </lineage>
</organism>
<dbReference type="OrthoDB" id="6579350at2759"/>
<evidence type="ECO:0000313" key="2">
    <source>
        <dbReference type="Proteomes" id="UP000325440"/>
    </source>
</evidence>
<sequence>MNFSELITVVFNNDSGMKFLQKDNAIKDRDGGVRKRINNWPTSSRQPIHAIVHFICYWAREMSSVTFCKRELKIGQNDVVDWSNYLRENLCGDHVEQDAFKTILKDISEFWSPL</sequence>
<evidence type="ECO:0000313" key="1">
    <source>
        <dbReference type="EMBL" id="VVC40964.1"/>
    </source>
</evidence>
<dbReference type="Proteomes" id="UP000325440">
    <property type="component" value="Unassembled WGS sequence"/>
</dbReference>
<name>A0A5E4NHE9_9HEMI</name>
<protein>
    <submittedName>
        <fullName evidence="1">Uncharacterized protein</fullName>
    </submittedName>
</protein>
<accession>A0A5E4NHE9</accession>
<keyword evidence="2" id="KW-1185">Reference proteome</keyword>
<dbReference type="AlphaFoldDB" id="A0A5E4NHE9"/>
<dbReference type="EMBL" id="CABPRJ010001910">
    <property type="protein sequence ID" value="VVC40964.1"/>
    <property type="molecule type" value="Genomic_DNA"/>
</dbReference>
<reference evidence="1 2" key="1">
    <citation type="submission" date="2019-08" db="EMBL/GenBank/DDBJ databases">
        <authorList>
            <person name="Alioto T."/>
            <person name="Alioto T."/>
            <person name="Gomez Garrido J."/>
        </authorList>
    </citation>
    <scope>NUCLEOTIDE SEQUENCE [LARGE SCALE GENOMIC DNA]</scope>
</reference>
<proteinExistence type="predicted"/>
<gene>
    <name evidence="1" type="ORF">CINCED_3A015258</name>
</gene>